<comment type="caution">
    <text evidence="2">The sequence shown here is derived from an EMBL/GenBank/DDBJ whole genome shotgun (WGS) entry which is preliminary data.</text>
</comment>
<gene>
    <name evidence="2" type="ORF">FOZ60_007816</name>
</gene>
<sequence>MLHWSVIFTILTFLAVVGASTENISEVDKIREQYPGLTAEEAKDYLENKAEVDDFPSFGMKKAVKQMLGEKKYPNIRETVSGLPQLPEFDSCGLHFHPFVSSEKEHCSWKECARTLYVGPGRPDAGALGELQEASLVDKPVDDTPVPTYGESLINQVKGHIRERAGRHFIPGQSYSALERRNWWRDEKYRKSV</sequence>
<evidence type="ECO:0000313" key="3">
    <source>
        <dbReference type="Proteomes" id="UP000541610"/>
    </source>
</evidence>
<reference evidence="2 3" key="1">
    <citation type="submission" date="2020-04" db="EMBL/GenBank/DDBJ databases">
        <title>Perkinsus olseni comparative genomics.</title>
        <authorList>
            <person name="Bogema D.R."/>
        </authorList>
    </citation>
    <scope>NUCLEOTIDE SEQUENCE [LARGE SCALE GENOMIC DNA]</scope>
    <source>
        <strain evidence="2">00978-12</strain>
    </source>
</reference>
<evidence type="ECO:0000313" key="2">
    <source>
        <dbReference type="EMBL" id="KAF4694579.1"/>
    </source>
</evidence>
<dbReference type="Proteomes" id="UP000541610">
    <property type="component" value="Unassembled WGS sequence"/>
</dbReference>
<feature type="chain" id="PRO_5029516860" evidence="1">
    <location>
        <begin position="20"/>
        <end position="193"/>
    </location>
</feature>
<protein>
    <submittedName>
        <fullName evidence="2">Uncharacterized protein</fullName>
    </submittedName>
</protein>
<keyword evidence="1" id="KW-0732">Signal</keyword>
<organism evidence="2 3">
    <name type="scientific">Perkinsus olseni</name>
    <name type="common">Perkinsus atlanticus</name>
    <dbReference type="NCBI Taxonomy" id="32597"/>
    <lineage>
        <taxon>Eukaryota</taxon>
        <taxon>Sar</taxon>
        <taxon>Alveolata</taxon>
        <taxon>Perkinsozoa</taxon>
        <taxon>Perkinsea</taxon>
        <taxon>Perkinsida</taxon>
        <taxon>Perkinsidae</taxon>
        <taxon>Perkinsus</taxon>
    </lineage>
</organism>
<name>A0A7J6PEN9_PEROL</name>
<feature type="signal peptide" evidence="1">
    <location>
        <begin position="1"/>
        <end position="19"/>
    </location>
</feature>
<accession>A0A7J6PEN9</accession>
<dbReference type="AlphaFoldDB" id="A0A7J6PEN9"/>
<proteinExistence type="predicted"/>
<dbReference type="EMBL" id="JABANP010000031">
    <property type="protein sequence ID" value="KAF4694579.1"/>
    <property type="molecule type" value="Genomic_DNA"/>
</dbReference>
<evidence type="ECO:0000256" key="1">
    <source>
        <dbReference type="SAM" id="SignalP"/>
    </source>
</evidence>